<keyword evidence="1" id="KW-0472">Membrane</keyword>
<dbReference type="Proteomes" id="UP000600799">
    <property type="component" value="Unassembled WGS sequence"/>
</dbReference>
<gene>
    <name evidence="2" type="ORF">I2488_04065</name>
</gene>
<evidence type="ECO:0000313" key="3">
    <source>
        <dbReference type="Proteomes" id="UP000600799"/>
    </source>
</evidence>
<proteinExistence type="predicted"/>
<dbReference type="RefSeq" id="WP_196274530.1">
    <property type="nucleotide sequence ID" value="NZ_JADQDC010000002.1"/>
</dbReference>
<feature type="transmembrane region" description="Helical" evidence="1">
    <location>
        <begin position="21"/>
        <end position="43"/>
    </location>
</feature>
<feature type="transmembrane region" description="Helical" evidence="1">
    <location>
        <begin position="192"/>
        <end position="214"/>
    </location>
</feature>
<reference evidence="2 3" key="1">
    <citation type="submission" date="2020-11" db="EMBL/GenBank/DDBJ databases">
        <title>The genome sequence of Novosphingobium sp. 1Y9A.</title>
        <authorList>
            <person name="Liu Y."/>
        </authorList>
    </citation>
    <scope>NUCLEOTIDE SEQUENCE [LARGE SCALE GENOMIC DNA]</scope>
    <source>
        <strain evidence="2 3">1Y9A</strain>
    </source>
</reference>
<feature type="transmembrane region" description="Helical" evidence="1">
    <location>
        <begin position="166"/>
        <end position="186"/>
    </location>
</feature>
<dbReference type="EMBL" id="JADQDC010000002">
    <property type="protein sequence ID" value="MBF9150169.1"/>
    <property type="molecule type" value="Genomic_DNA"/>
</dbReference>
<name>A0ABS0HD23_9SPHN</name>
<protein>
    <submittedName>
        <fullName evidence="2">Uncharacterized protein</fullName>
    </submittedName>
</protein>
<keyword evidence="1" id="KW-0812">Transmembrane</keyword>
<accession>A0ABS0HD23</accession>
<feature type="transmembrane region" description="Helical" evidence="1">
    <location>
        <begin position="95"/>
        <end position="115"/>
    </location>
</feature>
<keyword evidence="1" id="KW-1133">Transmembrane helix</keyword>
<organism evidence="2 3">
    <name type="scientific">Novosphingobium jiangmenense</name>
    <dbReference type="NCBI Taxonomy" id="2791981"/>
    <lineage>
        <taxon>Bacteria</taxon>
        <taxon>Pseudomonadati</taxon>
        <taxon>Pseudomonadota</taxon>
        <taxon>Alphaproteobacteria</taxon>
        <taxon>Sphingomonadales</taxon>
        <taxon>Sphingomonadaceae</taxon>
        <taxon>Novosphingobium</taxon>
    </lineage>
</organism>
<feature type="transmembrane region" description="Helical" evidence="1">
    <location>
        <begin position="135"/>
        <end position="154"/>
    </location>
</feature>
<evidence type="ECO:0000256" key="1">
    <source>
        <dbReference type="SAM" id="Phobius"/>
    </source>
</evidence>
<comment type="caution">
    <text evidence="2">The sequence shown here is derived from an EMBL/GenBank/DDBJ whole genome shotgun (WGS) entry which is preliminary data.</text>
</comment>
<keyword evidence="3" id="KW-1185">Reference proteome</keyword>
<sequence>MMVSNMTDDQIDPPAMSLGKLAMRMFGATVAAVFFSGAAVGLIDALGREEQVKPIGWVIMGVFVALTLGAFWFAWVSARRYYRENGPLSPRARRATISAVVASGIGLVMGVWMSFAGDAPDQPFDVAAGPLPAGVAAALIAVIVLVIAPVTWFWHRNIDEHEEQSYRTGALIALYFYSAAAPIWWLGNRGGFLPAADGMTIYLATMAVWGVVWFRQRHL</sequence>
<evidence type="ECO:0000313" key="2">
    <source>
        <dbReference type="EMBL" id="MBF9150169.1"/>
    </source>
</evidence>
<feature type="transmembrane region" description="Helical" evidence="1">
    <location>
        <begin position="55"/>
        <end position="75"/>
    </location>
</feature>